<evidence type="ECO:0000313" key="2">
    <source>
        <dbReference type="Proteomes" id="UP000824214"/>
    </source>
</evidence>
<dbReference type="InterPro" id="IPR032710">
    <property type="entry name" value="NTF2-like_dom_sf"/>
</dbReference>
<comment type="caution">
    <text evidence="1">The sequence shown here is derived from an EMBL/GenBank/DDBJ whole genome shotgun (WGS) entry which is preliminary data.</text>
</comment>
<sequence>MVDEKVSPIYQEVHRYKQAVETQDKDTFFSLWATGCETSLISLGTCYRSTDRIYQDFLLGGIQKTYSSIELDILSIEGRLLSEDCAVAIFSYRTRCIRRETGEPYGIAGLETQVFVKEGETWKLAHVQYAKTDE</sequence>
<protein>
    <submittedName>
        <fullName evidence="1">Nuclear transport factor 2 family protein</fullName>
    </submittedName>
</protein>
<dbReference type="Gene3D" id="3.10.450.50">
    <property type="match status" value="1"/>
</dbReference>
<dbReference type="AlphaFoldDB" id="A0A9D2RZB3"/>
<accession>A0A9D2RZB3</accession>
<organism evidence="1 2">
    <name type="scientific">Candidatus Acutalibacter ornithocaccae</name>
    <dbReference type="NCBI Taxonomy" id="2838416"/>
    <lineage>
        <taxon>Bacteria</taxon>
        <taxon>Bacillati</taxon>
        <taxon>Bacillota</taxon>
        <taxon>Clostridia</taxon>
        <taxon>Eubacteriales</taxon>
        <taxon>Acutalibacteraceae</taxon>
        <taxon>Acutalibacter</taxon>
    </lineage>
</organism>
<evidence type="ECO:0000313" key="1">
    <source>
        <dbReference type="EMBL" id="HJB37596.1"/>
    </source>
</evidence>
<dbReference type="Proteomes" id="UP000824214">
    <property type="component" value="Unassembled WGS sequence"/>
</dbReference>
<reference evidence="1" key="1">
    <citation type="journal article" date="2021" name="PeerJ">
        <title>Extensive microbial diversity within the chicken gut microbiome revealed by metagenomics and culture.</title>
        <authorList>
            <person name="Gilroy R."/>
            <person name="Ravi A."/>
            <person name="Getino M."/>
            <person name="Pursley I."/>
            <person name="Horton D.L."/>
            <person name="Alikhan N.F."/>
            <person name="Baker D."/>
            <person name="Gharbi K."/>
            <person name="Hall N."/>
            <person name="Watson M."/>
            <person name="Adriaenssens E.M."/>
            <person name="Foster-Nyarko E."/>
            <person name="Jarju S."/>
            <person name="Secka A."/>
            <person name="Antonio M."/>
            <person name="Oren A."/>
            <person name="Chaudhuri R.R."/>
            <person name="La Ragione R."/>
            <person name="Hildebrand F."/>
            <person name="Pallen M.J."/>
        </authorList>
    </citation>
    <scope>NUCLEOTIDE SEQUENCE</scope>
    <source>
        <strain evidence="1">ChiBcolR8-3208</strain>
    </source>
</reference>
<name>A0A9D2RZB3_9FIRM</name>
<reference evidence="1" key="2">
    <citation type="submission" date="2021-04" db="EMBL/GenBank/DDBJ databases">
        <authorList>
            <person name="Gilroy R."/>
        </authorList>
    </citation>
    <scope>NUCLEOTIDE SEQUENCE</scope>
    <source>
        <strain evidence="1">ChiBcolR8-3208</strain>
    </source>
</reference>
<proteinExistence type="predicted"/>
<gene>
    <name evidence="1" type="ORF">H9942_05960</name>
</gene>
<dbReference type="SUPFAM" id="SSF54427">
    <property type="entry name" value="NTF2-like"/>
    <property type="match status" value="1"/>
</dbReference>
<dbReference type="EMBL" id="DWXZ01000125">
    <property type="protein sequence ID" value="HJB37596.1"/>
    <property type="molecule type" value="Genomic_DNA"/>
</dbReference>